<dbReference type="Proteomes" id="UP001200470">
    <property type="component" value="Unassembled WGS sequence"/>
</dbReference>
<dbReference type="RefSeq" id="WP_301637655.1">
    <property type="nucleotide sequence ID" value="NZ_JADYTN010000006.1"/>
</dbReference>
<keyword evidence="2" id="KW-1185">Reference proteome</keyword>
<proteinExistence type="predicted"/>
<reference evidence="1 2" key="1">
    <citation type="submission" date="2020-12" db="EMBL/GenBank/DDBJ databases">
        <title>Whole genome sequences of gut porcine anaerobes.</title>
        <authorList>
            <person name="Kubasova T."/>
            <person name="Jahodarova E."/>
            <person name="Rychlik I."/>
        </authorList>
    </citation>
    <scope>NUCLEOTIDE SEQUENCE [LARGE SCALE GENOMIC DNA]</scope>
    <source>
        <strain evidence="1 2">An925</strain>
    </source>
</reference>
<dbReference type="EMBL" id="JADYTN010000006">
    <property type="protein sequence ID" value="MCF2563222.1"/>
    <property type="molecule type" value="Genomic_DNA"/>
</dbReference>
<organism evidence="1 2">
    <name type="scientific">Xylanibacter brevis</name>
    <dbReference type="NCBI Taxonomy" id="83231"/>
    <lineage>
        <taxon>Bacteria</taxon>
        <taxon>Pseudomonadati</taxon>
        <taxon>Bacteroidota</taxon>
        <taxon>Bacteroidia</taxon>
        <taxon>Bacteroidales</taxon>
        <taxon>Prevotellaceae</taxon>
        <taxon>Xylanibacter</taxon>
    </lineage>
</organism>
<evidence type="ECO:0000313" key="1">
    <source>
        <dbReference type="EMBL" id="MCF2563222.1"/>
    </source>
</evidence>
<gene>
    <name evidence="1" type="ORF">I6E12_03735</name>
</gene>
<evidence type="ECO:0000313" key="2">
    <source>
        <dbReference type="Proteomes" id="UP001200470"/>
    </source>
</evidence>
<name>A0ABS9CFX1_9BACT</name>
<dbReference type="Pfam" id="PF14054">
    <property type="entry name" value="DUF4249"/>
    <property type="match status" value="1"/>
</dbReference>
<dbReference type="InterPro" id="IPR025345">
    <property type="entry name" value="DUF4249"/>
</dbReference>
<protein>
    <submittedName>
        <fullName evidence="1">DUF4249 family protein</fullName>
    </submittedName>
</protein>
<comment type="caution">
    <text evidence="1">The sequence shown here is derived from an EMBL/GenBank/DDBJ whole genome shotgun (WGS) entry which is preliminary data.</text>
</comment>
<accession>A0ABS9CFX1</accession>
<sequence length="377" mass="42651">MTLLTTVACTYDYEIPDSETEPMVVIFGQIVSESECVFSLHSTARPNGNLEIYSNIDDATVVVKGTDGQVFEGHGVGNFTGRFIVNVGKLSSDQKYYVEVSTPYGNFASEPMQPLDAPELTDICYEQSEVNKSINVMVTTADPHSLVYLLWQVDDYYEIYTPLTTQWKYCMGQNEGDSDGQNGTFEKISPEAYTNHGWRHAIALANFATNEDYGCGAITKRSIYTRTISDHRLQTRCCTRIKQMAITRQEYEYRRLMLNQTDNMGGLFTPMPSELPTNIKSVGERKAIGYIGVRGRTSMKEMYINGSDVGYKSQDNPQTFPQDGVSPLSLVYHGCSVYTHTPDTGDTMWTFTWCVDYRDKYWGGDAIDRPDFWQNKQ</sequence>